<feature type="compositionally biased region" description="Basic and acidic residues" evidence="1">
    <location>
        <begin position="98"/>
        <end position="112"/>
    </location>
</feature>
<gene>
    <name evidence="2" type="ORF">GCM10022207_45700</name>
</gene>
<evidence type="ECO:0000256" key="1">
    <source>
        <dbReference type="SAM" id="MobiDB-lite"/>
    </source>
</evidence>
<dbReference type="Proteomes" id="UP001501563">
    <property type="component" value="Unassembled WGS sequence"/>
</dbReference>
<name>A0ABP7KEI3_9ACTN</name>
<evidence type="ECO:0008006" key="4">
    <source>
        <dbReference type="Google" id="ProtNLM"/>
    </source>
</evidence>
<keyword evidence="3" id="KW-1185">Reference proteome</keyword>
<evidence type="ECO:0000313" key="2">
    <source>
        <dbReference type="EMBL" id="GAA3874793.1"/>
    </source>
</evidence>
<protein>
    <recommendedName>
        <fullName evidence="4">Integron gene cassette protein</fullName>
    </recommendedName>
</protein>
<dbReference type="EMBL" id="BAAAZA010000012">
    <property type="protein sequence ID" value="GAA3874793.1"/>
    <property type="molecule type" value="Genomic_DNA"/>
</dbReference>
<reference evidence="3" key="1">
    <citation type="journal article" date="2019" name="Int. J. Syst. Evol. Microbiol.">
        <title>The Global Catalogue of Microorganisms (GCM) 10K type strain sequencing project: providing services to taxonomists for standard genome sequencing and annotation.</title>
        <authorList>
            <consortium name="The Broad Institute Genomics Platform"/>
            <consortium name="The Broad Institute Genome Sequencing Center for Infectious Disease"/>
            <person name="Wu L."/>
            <person name="Ma J."/>
        </authorList>
    </citation>
    <scope>NUCLEOTIDE SEQUENCE [LARGE SCALE GENOMIC DNA]</scope>
    <source>
        <strain evidence="3">JCM 16578</strain>
    </source>
</reference>
<sequence length="112" mass="13086">MNTPDFIDCCRTPELGVVRTLYESHHDMESLQRCASCGTYWFHRFHERIDWTSGDDDLTSWFTALTDEEGARLRIMTEGRNEDLSFLTTRPSWMDDNDGVRRVDGAPDHPWS</sequence>
<accession>A0ABP7KEI3</accession>
<evidence type="ECO:0000313" key="3">
    <source>
        <dbReference type="Proteomes" id="UP001501563"/>
    </source>
</evidence>
<proteinExistence type="predicted"/>
<feature type="region of interest" description="Disordered" evidence="1">
    <location>
        <begin position="93"/>
        <end position="112"/>
    </location>
</feature>
<organism evidence="2 3">
    <name type="scientific">Streptomyces lannensis</name>
    <dbReference type="NCBI Taxonomy" id="766498"/>
    <lineage>
        <taxon>Bacteria</taxon>
        <taxon>Bacillati</taxon>
        <taxon>Actinomycetota</taxon>
        <taxon>Actinomycetes</taxon>
        <taxon>Kitasatosporales</taxon>
        <taxon>Streptomycetaceae</taxon>
        <taxon>Streptomyces</taxon>
    </lineage>
</organism>
<dbReference type="RefSeq" id="WP_331264198.1">
    <property type="nucleotide sequence ID" value="NZ_BAAAZA010000012.1"/>
</dbReference>
<comment type="caution">
    <text evidence="2">The sequence shown here is derived from an EMBL/GenBank/DDBJ whole genome shotgun (WGS) entry which is preliminary data.</text>
</comment>